<name>A0A7D9I4V1_PARCT</name>
<dbReference type="Proteomes" id="UP001152795">
    <property type="component" value="Unassembled WGS sequence"/>
</dbReference>
<comment type="caution">
    <text evidence="1">The sequence shown here is derived from an EMBL/GenBank/DDBJ whole genome shotgun (WGS) entry which is preliminary data.</text>
</comment>
<dbReference type="OrthoDB" id="5958684at2759"/>
<dbReference type="EMBL" id="CACRXK020003544">
    <property type="protein sequence ID" value="CAB3999241.1"/>
    <property type="molecule type" value="Genomic_DNA"/>
</dbReference>
<proteinExistence type="predicted"/>
<organism evidence="1 2">
    <name type="scientific">Paramuricea clavata</name>
    <name type="common">Red gorgonian</name>
    <name type="synonym">Violescent sea-whip</name>
    <dbReference type="NCBI Taxonomy" id="317549"/>
    <lineage>
        <taxon>Eukaryota</taxon>
        <taxon>Metazoa</taxon>
        <taxon>Cnidaria</taxon>
        <taxon>Anthozoa</taxon>
        <taxon>Octocorallia</taxon>
        <taxon>Malacalcyonacea</taxon>
        <taxon>Plexauridae</taxon>
        <taxon>Paramuricea</taxon>
    </lineage>
</organism>
<evidence type="ECO:0000313" key="1">
    <source>
        <dbReference type="EMBL" id="CAB3999241.1"/>
    </source>
</evidence>
<gene>
    <name evidence="1" type="ORF">PACLA_8A080381</name>
</gene>
<protein>
    <submittedName>
        <fullName evidence="1">Uncharacterized protein</fullName>
    </submittedName>
</protein>
<dbReference type="AlphaFoldDB" id="A0A7D9I4V1"/>
<reference evidence="1" key="1">
    <citation type="submission" date="2020-04" db="EMBL/GenBank/DDBJ databases">
        <authorList>
            <person name="Alioto T."/>
            <person name="Alioto T."/>
            <person name="Gomez Garrido J."/>
        </authorList>
    </citation>
    <scope>NUCLEOTIDE SEQUENCE</scope>
    <source>
        <strain evidence="1">A484AB</strain>
    </source>
</reference>
<evidence type="ECO:0000313" key="2">
    <source>
        <dbReference type="Proteomes" id="UP001152795"/>
    </source>
</evidence>
<accession>A0A7D9I4V1</accession>
<keyword evidence="2" id="KW-1185">Reference proteome</keyword>
<sequence length="107" mass="12258">MTFSSLLTDPVHSDCKSGKKTFSVTVDETLILFQITYIANGSCRKADWWLSFDRRGWSKCPARFPYINGLYRSNTSQPRRDTINLLEEAKCCRNGNQAKAKCVKANW</sequence>
<feature type="non-terminal residue" evidence="1">
    <location>
        <position position="107"/>
    </location>
</feature>